<dbReference type="OrthoDB" id="436405at2759"/>
<keyword evidence="7 8" id="KW-0472">Membrane</keyword>
<comment type="subcellular location">
    <subcellularLocation>
        <location evidence="8">Mitochondrion inner membrane</location>
        <topology evidence="8">Single-pass membrane protein</topology>
    </subcellularLocation>
    <subcellularLocation>
        <location evidence="1">Mitochondrion membrane</location>
        <topology evidence="1">Single-pass membrane protein</topology>
    </subcellularLocation>
</comment>
<feature type="transmembrane region" description="Helical" evidence="8">
    <location>
        <begin position="104"/>
        <end position="125"/>
    </location>
</feature>
<dbReference type="PANTHER" id="PTHR13032">
    <property type="entry name" value="MITOCHONDRIAL IMPORT INNER MEMBRANE TRANSLOCASE SUBUNIT TIM21"/>
    <property type="match status" value="1"/>
</dbReference>
<dbReference type="EMBL" id="KQ242153">
    <property type="protein sequence ID" value="KNC80423.1"/>
    <property type="molecule type" value="Genomic_DNA"/>
</dbReference>
<evidence type="ECO:0000256" key="8">
    <source>
        <dbReference type="RuleBase" id="RU367142"/>
    </source>
</evidence>
<reference evidence="9 10" key="1">
    <citation type="submission" date="2011-02" db="EMBL/GenBank/DDBJ databases">
        <title>The Genome Sequence of Sphaeroforma arctica JP610.</title>
        <authorList>
            <consortium name="The Broad Institute Genome Sequencing Platform"/>
            <person name="Russ C."/>
            <person name="Cuomo C."/>
            <person name="Young S.K."/>
            <person name="Zeng Q."/>
            <person name="Gargeya S."/>
            <person name="Alvarado L."/>
            <person name="Berlin A."/>
            <person name="Chapman S.B."/>
            <person name="Chen Z."/>
            <person name="Freedman E."/>
            <person name="Gellesch M."/>
            <person name="Goldberg J."/>
            <person name="Griggs A."/>
            <person name="Gujja S."/>
            <person name="Heilman E."/>
            <person name="Heiman D."/>
            <person name="Howarth C."/>
            <person name="Mehta T."/>
            <person name="Neiman D."/>
            <person name="Pearson M."/>
            <person name="Roberts A."/>
            <person name="Saif S."/>
            <person name="Shea T."/>
            <person name="Shenoy N."/>
            <person name="Sisk P."/>
            <person name="Stolte C."/>
            <person name="Sykes S."/>
            <person name="White J."/>
            <person name="Yandava C."/>
            <person name="Burger G."/>
            <person name="Gray M.W."/>
            <person name="Holland P.W.H."/>
            <person name="King N."/>
            <person name="Lang F.B.F."/>
            <person name="Roger A.J."/>
            <person name="Ruiz-Trillo I."/>
            <person name="Haas B."/>
            <person name="Nusbaum C."/>
            <person name="Birren B."/>
        </authorList>
    </citation>
    <scope>NUCLEOTIDE SEQUENCE [LARGE SCALE GENOMIC DNA]</scope>
    <source>
        <strain evidence="9 10">JP610</strain>
    </source>
</reference>
<gene>
    <name evidence="9" type="ORF">SARC_07211</name>
</gene>
<protein>
    <recommendedName>
        <fullName evidence="8">Mitochondrial import inner membrane translocase subunit Tim21</fullName>
    </recommendedName>
</protein>
<dbReference type="Gene3D" id="3.10.450.320">
    <property type="entry name" value="Mitochondrial import inner membrane translocase subunit Tim21"/>
    <property type="match status" value="1"/>
</dbReference>
<dbReference type="InterPro" id="IPR038552">
    <property type="entry name" value="Tim21_IMS_sf"/>
</dbReference>
<dbReference type="Proteomes" id="UP000054560">
    <property type="component" value="Unassembled WGS sequence"/>
</dbReference>
<comment type="similarity">
    <text evidence="2 8">Belongs to the TIM21 family.</text>
</comment>
<dbReference type="AlphaFoldDB" id="A0A0L0FWT8"/>
<evidence type="ECO:0000256" key="1">
    <source>
        <dbReference type="ARBA" id="ARBA00004304"/>
    </source>
</evidence>
<keyword evidence="5 8" id="KW-1133">Transmembrane helix</keyword>
<dbReference type="InterPro" id="IPR013261">
    <property type="entry name" value="Tim21"/>
</dbReference>
<keyword evidence="8" id="KW-0999">Mitochondrion inner membrane</keyword>
<evidence type="ECO:0000313" key="10">
    <source>
        <dbReference type="Proteomes" id="UP000054560"/>
    </source>
</evidence>
<evidence type="ECO:0000256" key="4">
    <source>
        <dbReference type="ARBA" id="ARBA00022946"/>
    </source>
</evidence>
<dbReference type="GeneID" id="25907715"/>
<evidence type="ECO:0000256" key="6">
    <source>
        <dbReference type="ARBA" id="ARBA00023128"/>
    </source>
</evidence>
<keyword evidence="3 8" id="KW-0812">Transmembrane</keyword>
<evidence type="ECO:0000256" key="5">
    <source>
        <dbReference type="ARBA" id="ARBA00022989"/>
    </source>
</evidence>
<keyword evidence="8" id="KW-0813">Transport</keyword>
<evidence type="ECO:0000256" key="2">
    <source>
        <dbReference type="ARBA" id="ARBA00010867"/>
    </source>
</evidence>
<comment type="function">
    <text evidence="8">Essential component of the TIM23 complex, a complex that mediates the translocation of transit peptide-containing proteins across the mitochondrial inner membrane.</text>
</comment>
<dbReference type="STRING" id="667725.A0A0L0FWT8"/>
<keyword evidence="4" id="KW-0809">Transit peptide</keyword>
<organism evidence="9 10">
    <name type="scientific">Sphaeroforma arctica JP610</name>
    <dbReference type="NCBI Taxonomy" id="667725"/>
    <lineage>
        <taxon>Eukaryota</taxon>
        <taxon>Ichthyosporea</taxon>
        <taxon>Ichthyophonida</taxon>
        <taxon>Sphaeroforma</taxon>
    </lineage>
</organism>
<keyword evidence="6 8" id="KW-0496">Mitochondrion</keyword>
<dbReference type="PANTHER" id="PTHR13032:SF6">
    <property type="entry name" value="MITOCHONDRIAL IMPORT INNER MEMBRANE TRANSLOCASE SUBUNIT TIM21"/>
    <property type="match status" value="1"/>
</dbReference>
<name>A0A0L0FWT8_9EUKA</name>
<evidence type="ECO:0000256" key="7">
    <source>
        <dbReference type="ARBA" id="ARBA00023136"/>
    </source>
</evidence>
<dbReference type="GO" id="GO:0030150">
    <property type="term" value="P:protein import into mitochondrial matrix"/>
    <property type="evidence" value="ECO:0007669"/>
    <property type="project" value="UniProtKB-UniRule"/>
</dbReference>
<dbReference type="GO" id="GO:0005744">
    <property type="term" value="C:TIM23 mitochondrial import inner membrane translocase complex"/>
    <property type="evidence" value="ECO:0007669"/>
    <property type="project" value="UniProtKB-UniRule"/>
</dbReference>
<sequence length="239" mass="26856">MLNLLRTRTFPALSSVALNPLAYRAFSTTTTSNVTALALKHGVKLRAQARRCFHSNNKIMSAEKSGAKAKGKEQPKTREMMDYKNRAAGEITTARKVVEAGRDLTYLGVIIFGVGLTGVFAYSVFGELFGGSTPNALYSTSVKRIRADERAKTLLGDSIKAYGEETRRGRRRHLTSQEYEVEGEVYLRMRFYVEGERNEGTVHLEVKKKGRTGFEWRYLMIEIPGNGLPSEFVVMEDNR</sequence>
<accession>A0A0L0FWT8</accession>
<dbReference type="Pfam" id="PF08294">
    <property type="entry name" value="TIM21"/>
    <property type="match status" value="1"/>
</dbReference>
<comment type="subunit">
    <text evidence="8">Component of the TIM23 complex.</text>
</comment>
<keyword evidence="8" id="KW-0653">Protein transport</keyword>
<keyword evidence="10" id="KW-1185">Reference proteome</keyword>
<proteinExistence type="inferred from homology"/>
<dbReference type="RefSeq" id="XP_014154325.1">
    <property type="nucleotide sequence ID" value="XM_014298850.1"/>
</dbReference>
<evidence type="ECO:0000256" key="3">
    <source>
        <dbReference type="ARBA" id="ARBA00022692"/>
    </source>
</evidence>
<dbReference type="eggNOG" id="KOG4836">
    <property type="taxonomic scope" value="Eukaryota"/>
</dbReference>
<keyword evidence="8" id="KW-0811">Translocation</keyword>
<evidence type="ECO:0000313" key="9">
    <source>
        <dbReference type="EMBL" id="KNC80423.1"/>
    </source>
</evidence>